<evidence type="ECO:0000259" key="1">
    <source>
        <dbReference type="PROSITE" id="PS51677"/>
    </source>
</evidence>
<dbReference type="InterPro" id="IPR011330">
    <property type="entry name" value="Glyco_hydro/deAcase_b/a-brl"/>
</dbReference>
<organism evidence="2 3">
    <name type="scientific">Actinomadura adrarensis</name>
    <dbReference type="NCBI Taxonomy" id="1819600"/>
    <lineage>
        <taxon>Bacteria</taxon>
        <taxon>Bacillati</taxon>
        <taxon>Actinomycetota</taxon>
        <taxon>Actinomycetes</taxon>
        <taxon>Streptosporangiales</taxon>
        <taxon>Thermomonosporaceae</taxon>
        <taxon>Actinomadura</taxon>
    </lineage>
</organism>
<evidence type="ECO:0000313" key="3">
    <source>
        <dbReference type="Proteomes" id="UP001597083"/>
    </source>
</evidence>
<keyword evidence="3" id="KW-1185">Reference proteome</keyword>
<dbReference type="EMBL" id="JBHTIR010002777">
    <property type="protein sequence ID" value="MFD0854220.1"/>
    <property type="molecule type" value="Genomic_DNA"/>
</dbReference>
<comment type="caution">
    <text evidence="2">The sequence shown here is derived from an EMBL/GenBank/DDBJ whole genome shotgun (WGS) entry which is preliminary data.</text>
</comment>
<feature type="domain" description="NodB homology" evidence="1">
    <location>
        <begin position="1"/>
        <end position="81"/>
    </location>
</feature>
<gene>
    <name evidence="2" type="ORF">ACFQ07_18425</name>
</gene>
<dbReference type="InterPro" id="IPR002509">
    <property type="entry name" value="NODB_dom"/>
</dbReference>
<reference evidence="3" key="1">
    <citation type="journal article" date="2019" name="Int. J. Syst. Evol. Microbiol.">
        <title>The Global Catalogue of Microorganisms (GCM) 10K type strain sequencing project: providing services to taxonomists for standard genome sequencing and annotation.</title>
        <authorList>
            <consortium name="The Broad Institute Genomics Platform"/>
            <consortium name="The Broad Institute Genome Sequencing Center for Infectious Disease"/>
            <person name="Wu L."/>
            <person name="Ma J."/>
        </authorList>
    </citation>
    <scope>NUCLEOTIDE SEQUENCE [LARGE SCALE GENOMIC DNA]</scope>
    <source>
        <strain evidence="3">JCM 31696</strain>
    </source>
</reference>
<sequence length="83" mass="9110">GGNWTPPLLDVVNDHGMLPLDWAVDPRDWARPGVKRIRKSLLKCSSGNILLVHDGGGDRSQTLKALRDVIPALKKRGLTFVSL</sequence>
<proteinExistence type="predicted"/>
<dbReference type="Proteomes" id="UP001597083">
    <property type="component" value="Unassembled WGS sequence"/>
</dbReference>
<dbReference type="SUPFAM" id="SSF88713">
    <property type="entry name" value="Glycoside hydrolase/deacetylase"/>
    <property type="match status" value="1"/>
</dbReference>
<dbReference type="PROSITE" id="PS51677">
    <property type="entry name" value="NODB"/>
    <property type="match status" value="1"/>
</dbReference>
<protein>
    <submittedName>
        <fullName evidence="2">Polysaccharide deacetylase family protein</fullName>
    </submittedName>
</protein>
<name>A0ABW3CK00_9ACTN</name>
<feature type="non-terminal residue" evidence="2">
    <location>
        <position position="1"/>
    </location>
</feature>
<dbReference type="Gene3D" id="3.20.20.370">
    <property type="entry name" value="Glycoside hydrolase/deacetylase"/>
    <property type="match status" value="1"/>
</dbReference>
<accession>A0ABW3CK00</accession>
<evidence type="ECO:0000313" key="2">
    <source>
        <dbReference type="EMBL" id="MFD0854220.1"/>
    </source>
</evidence>